<protein>
    <submittedName>
        <fullName evidence="2">AAA family ATPase</fullName>
    </submittedName>
</protein>
<feature type="domain" description="Aminoglycoside phosphotransferase" evidence="1">
    <location>
        <begin position="67"/>
        <end position="286"/>
    </location>
</feature>
<reference evidence="2 3" key="1">
    <citation type="submission" date="2022-04" db="EMBL/GenBank/DDBJ databases">
        <authorList>
            <person name="Ye Y.-Q."/>
            <person name="Du Z.-J."/>
        </authorList>
    </citation>
    <scope>NUCLEOTIDE SEQUENCE [LARGE SCALE GENOMIC DNA]</scope>
    <source>
        <strain evidence="2 3">A6E488</strain>
    </source>
</reference>
<dbReference type="InterPro" id="IPR052732">
    <property type="entry name" value="Cell-binding_unc_protein"/>
</dbReference>
<sequence>MTATTEDQACQAEVTAFLADPATYGTGLAAVERIDTHAAIVFLAGDTVYKIKRAVRFPFLDFSTLDRRKAVCEREVAVNRLTAPELYLGTVPITREADGTLALGGQGVPVEWAVHMRRFDETKTLDKLTATGGLDNHLIDELAERVADLHARAPVAHPADAAGEVARVARENCAELAGHPDLFAADAVADLLERTDDALARLTPLIRSRAAAGQVRRCHGDLHLGNVALIDGAPVIFDAIEFDETLATIDILYDLAFLIMDLWQRGLRAPANRVFNRWLTERRDPDDLDGLALLPLFLSMRAAIRAKVAAPRAAHLTGAARREAEEEARTMFEVARGFLDPPPARLVAIGGLSGSGKTTVAYAVAPHIGPAPGAVVVRSDIMRKVLFDTSETERLPDEAYAPAVGARVYAEIEAWAARALAAGHGAILDAVHSKPAERDAARAVGTAAGVAFDGLWLQANPETMMRRVTDRTGDASDATAEIVKRQLAYETGPIDWTIVDAGGGREDAIARARQALAIDLSIPSN</sequence>
<dbReference type="EMBL" id="JALIDZ010000001">
    <property type="protein sequence ID" value="MCT8970462.1"/>
    <property type="molecule type" value="Genomic_DNA"/>
</dbReference>
<name>A0AAW5QTC6_9HYPH</name>
<dbReference type="SUPFAM" id="SSF52540">
    <property type="entry name" value="P-loop containing nucleoside triphosphate hydrolases"/>
    <property type="match status" value="1"/>
</dbReference>
<dbReference type="SUPFAM" id="SSF56112">
    <property type="entry name" value="Protein kinase-like (PK-like)"/>
    <property type="match status" value="1"/>
</dbReference>
<dbReference type="PANTHER" id="PTHR43883:SF1">
    <property type="entry name" value="GLUCONOKINASE"/>
    <property type="match status" value="1"/>
</dbReference>
<gene>
    <name evidence="2" type="ORF">MUB46_01175</name>
</gene>
<organism evidence="2 3">
    <name type="scientific">Microbaculum marinisediminis</name>
    <dbReference type="NCBI Taxonomy" id="2931392"/>
    <lineage>
        <taxon>Bacteria</taxon>
        <taxon>Pseudomonadati</taxon>
        <taxon>Pseudomonadota</taxon>
        <taxon>Alphaproteobacteria</taxon>
        <taxon>Hyphomicrobiales</taxon>
        <taxon>Tepidamorphaceae</taxon>
        <taxon>Microbaculum</taxon>
    </lineage>
</organism>
<comment type="caution">
    <text evidence="2">The sequence shown here is derived from an EMBL/GenBank/DDBJ whole genome shotgun (WGS) entry which is preliminary data.</text>
</comment>
<evidence type="ECO:0000313" key="2">
    <source>
        <dbReference type="EMBL" id="MCT8970462.1"/>
    </source>
</evidence>
<dbReference type="InterPro" id="IPR002575">
    <property type="entry name" value="Aminoglycoside_PTrfase"/>
</dbReference>
<accession>A0AAW5QTC6</accession>
<evidence type="ECO:0000313" key="3">
    <source>
        <dbReference type="Proteomes" id="UP001320898"/>
    </source>
</evidence>
<keyword evidence="3" id="KW-1185">Reference proteome</keyword>
<dbReference type="Proteomes" id="UP001320898">
    <property type="component" value="Unassembled WGS sequence"/>
</dbReference>
<dbReference type="Pfam" id="PF01636">
    <property type="entry name" value="APH"/>
    <property type="match status" value="1"/>
</dbReference>
<dbReference type="InterPro" id="IPR011009">
    <property type="entry name" value="Kinase-like_dom_sf"/>
</dbReference>
<proteinExistence type="predicted"/>
<dbReference type="PANTHER" id="PTHR43883">
    <property type="entry name" value="SLR0207 PROTEIN"/>
    <property type="match status" value="1"/>
</dbReference>
<evidence type="ECO:0000259" key="1">
    <source>
        <dbReference type="Pfam" id="PF01636"/>
    </source>
</evidence>
<dbReference type="Gene3D" id="3.40.50.300">
    <property type="entry name" value="P-loop containing nucleotide triphosphate hydrolases"/>
    <property type="match status" value="1"/>
</dbReference>
<dbReference type="RefSeq" id="WP_261614030.1">
    <property type="nucleotide sequence ID" value="NZ_JALIDZ010000001.1"/>
</dbReference>
<dbReference type="Pfam" id="PF13671">
    <property type="entry name" value="AAA_33"/>
    <property type="match status" value="1"/>
</dbReference>
<dbReference type="Gene3D" id="3.90.1200.10">
    <property type="match status" value="1"/>
</dbReference>
<dbReference type="AlphaFoldDB" id="A0AAW5QTC6"/>
<dbReference type="InterPro" id="IPR027417">
    <property type="entry name" value="P-loop_NTPase"/>
</dbReference>